<evidence type="ECO:0000256" key="8">
    <source>
        <dbReference type="ARBA" id="ARBA00022827"/>
    </source>
</evidence>
<dbReference type="FunFam" id="1.10.10.1800:FF:000001">
    <property type="entry name" value="tRNA uridine 5-carboxymethylaminomethyl modification enzyme MnmG"/>
    <property type="match status" value="1"/>
</dbReference>
<dbReference type="PROSITE" id="PS01281">
    <property type="entry name" value="GIDA_2"/>
    <property type="match status" value="1"/>
</dbReference>
<keyword evidence="8 12" id="KW-0274">FAD</keyword>
<evidence type="ECO:0000256" key="6">
    <source>
        <dbReference type="ARBA" id="ARBA00022630"/>
    </source>
</evidence>
<evidence type="ECO:0000256" key="10">
    <source>
        <dbReference type="ARBA" id="ARBA00025948"/>
    </source>
</evidence>
<evidence type="ECO:0000256" key="4">
    <source>
        <dbReference type="ARBA" id="ARBA00020461"/>
    </source>
</evidence>
<feature type="domain" description="tRNA uridine 5-carboxymethylaminomethyl modification enzyme C-terminal subdomain" evidence="13">
    <location>
        <begin position="541"/>
        <end position="612"/>
    </location>
</feature>
<dbReference type="Gene3D" id="1.10.150.570">
    <property type="entry name" value="GidA associated domain, C-terminal subdomain"/>
    <property type="match status" value="1"/>
</dbReference>
<dbReference type="Gene3D" id="1.10.10.1800">
    <property type="entry name" value="tRNA uridine 5-carboxymethylaminomethyl modification enzyme MnmG/GidA"/>
    <property type="match status" value="1"/>
</dbReference>
<dbReference type="InterPro" id="IPR036188">
    <property type="entry name" value="FAD/NAD-bd_sf"/>
</dbReference>
<dbReference type="FunFam" id="3.50.50.60:FF:000002">
    <property type="entry name" value="tRNA uridine 5-carboxymethylaminomethyl modification enzyme MnmG"/>
    <property type="match status" value="1"/>
</dbReference>
<dbReference type="PANTHER" id="PTHR11806">
    <property type="entry name" value="GLUCOSE INHIBITED DIVISION PROTEIN A"/>
    <property type="match status" value="1"/>
</dbReference>
<evidence type="ECO:0000256" key="9">
    <source>
        <dbReference type="ARBA" id="ARBA00023027"/>
    </source>
</evidence>
<keyword evidence="6 12" id="KW-0285">Flavoprotein</keyword>
<gene>
    <name evidence="12" type="primary">mnmG</name>
    <name evidence="12" type="synonym">gidA</name>
    <name evidence="14" type="ordered locus">Acear_2348</name>
</gene>
<keyword evidence="7 12" id="KW-0819">tRNA processing</keyword>
<protein>
    <recommendedName>
        <fullName evidence="4 12">tRNA uridine 5-carboxymethylaminomethyl modification enzyme MnmG</fullName>
    </recommendedName>
    <alternativeName>
        <fullName evidence="11 12">Glucose-inhibited division protein A</fullName>
    </alternativeName>
</protein>
<sequence length="625" mass="70289">MKEYDVIVIGAGHAGCEAALAAARMECKTLLLTLNVDHIALMPCNPSIGGPAKGHIVREIDALGGQMAENIDKSYINIQLLNTSKGPAVHALRAQADKHIYQLEMTKTLQKQDDLDLKQSVVTELTADGQSVTGVKTITGMEYQADKIVLTTGTSLDGKVIIGDVKYVGGRQGEFAAVELSDSLKELGLTLERFQTATPPRVHRDSMNFSKMTAQPGSEEPLQFSFSKPRIEREQTPCWLTYTTDDTKQIIKEKIEKSPLSTGIIEGEGPRYCPSIDRKIMRFPDKTSHQVFIEPEGLNTKEMYVNGLTTAMPEEDQVDILRSVPGLEEAEIMRPAYAVEYDYLPPTQLRPTLETKEVNGLYTAGQINGTSGYEEAAGQGLMAGINAARDLQNKEPIILKRSEAYIGVLIDDLITEGTDEPYRMLTSRAEYRLVLRHDNADLRLTPVGYEIGLVEEEVYNRVKDKEEKLEEGQDYLESIQINPTKEVRQKLKEFESGGLKKPVSLATLLKRPELEYDDLNLFDDQLPEFDEHIKEQIEIEVKYEGYIKRQKQQIKKFQQMEEKLIPEDIDYHQLDNLRTEAREKLAEIKPVSLGQASRISGVSPADISVLMIYLEEYRQQGEDKE</sequence>
<dbReference type="NCBIfam" id="TIGR00136">
    <property type="entry name" value="mnmG_gidA"/>
    <property type="match status" value="1"/>
</dbReference>
<dbReference type="InterPro" id="IPR026904">
    <property type="entry name" value="MnmG_C"/>
</dbReference>
<evidence type="ECO:0000256" key="7">
    <source>
        <dbReference type="ARBA" id="ARBA00022694"/>
    </source>
</evidence>
<feature type="binding site" evidence="12">
    <location>
        <begin position="269"/>
        <end position="283"/>
    </location>
    <ligand>
        <name>NAD(+)</name>
        <dbReference type="ChEBI" id="CHEBI:57540"/>
    </ligand>
</feature>
<dbReference type="Pfam" id="PF01134">
    <property type="entry name" value="GIDA"/>
    <property type="match status" value="1"/>
</dbReference>
<dbReference type="KEGG" id="aar:Acear_2348"/>
<evidence type="ECO:0000259" key="13">
    <source>
        <dbReference type="SMART" id="SM01228"/>
    </source>
</evidence>
<reference evidence="14 15" key="1">
    <citation type="journal article" date="2010" name="Stand. Genomic Sci.">
        <title>Complete genome sequence of Acetohalobium arabaticum type strain (Z-7288).</title>
        <authorList>
            <person name="Sikorski J."/>
            <person name="Lapidus A."/>
            <person name="Chertkov O."/>
            <person name="Lucas S."/>
            <person name="Copeland A."/>
            <person name="Glavina Del Rio T."/>
            <person name="Nolan M."/>
            <person name="Tice H."/>
            <person name="Cheng J.F."/>
            <person name="Han C."/>
            <person name="Brambilla E."/>
            <person name="Pitluck S."/>
            <person name="Liolios K."/>
            <person name="Ivanova N."/>
            <person name="Mavromatis K."/>
            <person name="Mikhailova N."/>
            <person name="Pati A."/>
            <person name="Bruce D."/>
            <person name="Detter C."/>
            <person name="Tapia R."/>
            <person name="Goodwin L."/>
            <person name="Chen A."/>
            <person name="Palaniappan K."/>
            <person name="Land M."/>
            <person name="Hauser L."/>
            <person name="Chang Y.J."/>
            <person name="Jeffries C.D."/>
            <person name="Rohde M."/>
            <person name="Goker M."/>
            <person name="Spring S."/>
            <person name="Woyke T."/>
            <person name="Bristow J."/>
            <person name="Eisen J.A."/>
            <person name="Markowitz V."/>
            <person name="Hugenholtz P."/>
            <person name="Kyrpides N.C."/>
            <person name="Klenk H.P."/>
        </authorList>
    </citation>
    <scope>NUCLEOTIDE SEQUENCE [LARGE SCALE GENOMIC DNA]</scope>
    <source>
        <strain evidence="15">ATCC 49924 / DSM 5501 / Z-7288</strain>
    </source>
</reference>
<dbReference type="OrthoDB" id="9815560at2"/>
<name>D9QUM8_ACEAZ</name>
<comment type="caution">
    <text evidence="12">Lacks conserved residue(s) required for the propagation of feature annotation.</text>
</comment>
<evidence type="ECO:0000256" key="2">
    <source>
        <dbReference type="ARBA" id="ARBA00003717"/>
    </source>
</evidence>
<evidence type="ECO:0000313" key="15">
    <source>
        <dbReference type="Proteomes" id="UP000001661"/>
    </source>
</evidence>
<dbReference type="PRINTS" id="PR00368">
    <property type="entry name" value="FADPNR"/>
</dbReference>
<dbReference type="InterPro" id="IPR002218">
    <property type="entry name" value="MnmG-rel"/>
</dbReference>
<dbReference type="GO" id="GO:0050660">
    <property type="term" value="F:flavin adenine dinucleotide binding"/>
    <property type="evidence" value="ECO:0007669"/>
    <property type="project" value="UniProtKB-UniRule"/>
</dbReference>
<dbReference type="EMBL" id="CP002105">
    <property type="protein sequence ID" value="ADL13829.1"/>
    <property type="molecule type" value="Genomic_DNA"/>
</dbReference>
<evidence type="ECO:0000256" key="3">
    <source>
        <dbReference type="ARBA" id="ARBA00007653"/>
    </source>
</evidence>
<dbReference type="HAMAP" id="MF_00129">
    <property type="entry name" value="MnmG_GidA"/>
    <property type="match status" value="1"/>
</dbReference>
<proteinExistence type="inferred from homology"/>
<dbReference type="SMART" id="SM01228">
    <property type="entry name" value="GIDA_assoc_3"/>
    <property type="match status" value="1"/>
</dbReference>
<feature type="binding site" evidence="12">
    <location>
        <begin position="10"/>
        <end position="15"/>
    </location>
    <ligand>
        <name>FAD</name>
        <dbReference type="ChEBI" id="CHEBI:57692"/>
    </ligand>
</feature>
<comment type="similarity">
    <text evidence="3 12">Belongs to the MnmG family.</text>
</comment>
<dbReference type="InterPro" id="IPR044920">
    <property type="entry name" value="MnmG_C_subdom_sf"/>
</dbReference>
<dbReference type="Proteomes" id="UP000001661">
    <property type="component" value="Chromosome"/>
</dbReference>
<accession>D9QUM8</accession>
<dbReference type="PANTHER" id="PTHR11806:SF0">
    <property type="entry name" value="PROTEIN MTO1 HOMOLOG, MITOCHONDRIAL"/>
    <property type="match status" value="1"/>
</dbReference>
<dbReference type="GO" id="GO:0002098">
    <property type="term" value="P:tRNA wobble uridine modification"/>
    <property type="evidence" value="ECO:0007669"/>
    <property type="project" value="InterPro"/>
</dbReference>
<dbReference type="InterPro" id="IPR020595">
    <property type="entry name" value="MnmG-rel_CS"/>
</dbReference>
<dbReference type="HOGENOM" id="CLU_007831_2_2_9"/>
<dbReference type="PROSITE" id="PS01280">
    <property type="entry name" value="GIDA_1"/>
    <property type="match status" value="1"/>
</dbReference>
<dbReference type="SUPFAM" id="SSF51905">
    <property type="entry name" value="FAD/NAD(P)-binding domain"/>
    <property type="match status" value="1"/>
</dbReference>
<dbReference type="Pfam" id="PF21680">
    <property type="entry name" value="GIDA_C_1st"/>
    <property type="match status" value="1"/>
</dbReference>
<dbReference type="InterPro" id="IPR047001">
    <property type="entry name" value="MnmG_C_subdom"/>
</dbReference>
<dbReference type="FunFam" id="1.10.150.570:FF:000001">
    <property type="entry name" value="tRNA uridine 5-carboxymethylaminomethyl modification enzyme MnmG"/>
    <property type="match status" value="1"/>
</dbReference>
<comment type="cofactor">
    <cofactor evidence="1 12">
        <name>FAD</name>
        <dbReference type="ChEBI" id="CHEBI:57692"/>
    </cofactor>
</comment>
<dbReference type="Gene3D" id="3.50.50.60">
    <property type="entry name" value="FAD/NAD(P)-binding domain"/>
    <property type="match status" value="2"/>
</dbReference>
<evidence type="ECO:0000256" key="5">
    <source>
        <dbReference type="ARBA" id="ARBA00022490"/>
    </source>
</evidence>
<dbReference type="InterPro" id="IPR049312">
    <property type="entry name" value="GIDA_C_N"/>
</dbReference>
<evidence type="ECO:0000256" key="11">
    <source>
        <dbReference type="ARBA" id="ARBA00031800"/>
    </source>
</evidence>
<dbReference type="RefSeq" id="WP_013279270.1">
    <property type="nucleotide sequence ID" value="NC_014378.1"/>
</dbReference>
<dbReference type="GO" id="GO:0030488">
    <property type="term" value="P:tRNA methylation"/>
    <property type="evidence" value="ECO:0007669"/>
    <property type="project" value="TreeGrafter"/>
</dbReference>
<evidence type="ECO:0000256" key="12">
    <source>
        <dbReference type="HAMAP-Rule" id="MF_00129"/>
    </source>
</evidence>
<evidence type="ECO:0000256" key="1">
    <source>
        <dbReference type="ARBA" id="ARBA00001974"/>
    </source>
</evidence>
<organism evidence="14 15">
    <name type="scientific">Acetohalobium arabaticum (strain ATCC 49924 / DSM 5501 / Z-7288)</name>
    <dbReference type="NCBI Taxonomy" id="574087"/>
    <lineage>
        <taxon>Bacteria</taxon>
        <taxon>Bacillati</taxon>
        <taxon>Bacillota</taxon>
        <taxon>Clostridia</taxon>
        <taxon>Halanaerobiales</taxon>
        <taxon>Halobacteroidaceae</taxon>
        <taxon>Acetohalobium</taxon>
    </lineage>
</organism>
<comment type="subunit">
    <text evidence="10 12">Homodimer. Heterotetramer of two MnmE and two MnmG subunits.</text>
</comment>
<dbReference type="GO" id="GO:0005829">
    <property type="term" value="C:cytosol"/>
    <property type="evidence" value="ECO:0007669"/>
    <property type="project" value="TreeGrafter"/>
</dbReference>
<comment type="function">
    <text evidence="2 12">NAD-binding protein involved in the addition of a carboxymethylaminomethyl (cmnm) group at the wobble position (U34) of certain tRNAs, forming tRNA-cmnm(5)s(2)U34.</text>
</comment>
<comment type="subcellular location">
    <subcellularLocation>
        <location evidence="12">Cytoplasm</location>
    </subcellularLocation>
</comment>
<dbReference type="InterPro" id="IPR004416">
    <property type="entry name" value="MnmG"/>
</dbReference>
<dbReference type="Pfam" id="PF13932">
    <property type="entry name" value="SAM_GIDA_C"/>
    <property type="match status" value="1"/>
</dbReference>
<keyword evidence="5 12" id="KW-0963">Cytoplasm</keyword>
<dbReference type="STRING" id="574087.Acear_2348"/>
<dbReference type="InterPro" id="IPR040131">
    <property type="entry name" value="MnmG_N"/>
</dbReference>
<dbReference type="AlphaFoldDB" id="D9QUM8"/>
<keyword evidence="9 12" id="KW-0520">NAD</keyword>
<dbReference type="eggNOG" id="COG0445">
    <property type="taxonomic scope" value="Bacteria"/>
</dbReference>
<keyword evidence="15" id="KW-1185">Reference proteome</keyword>
<evidence type="ECO:0000313" key="14">
    <source>
        <dbReference type="EMBL" id="ADL13829.1"/>
    </source>
</evidence>